<evidence type="ECO:0000313" key="1">
    <source>
        <dbReference type="EMBL" id="KAJ3172813.1"/>
    </source>
</evidence>
<name>A0AAD5XN21_9FUNG</name>
<keyword evidence="2" id="KW-1185">Reference proteome</keyword>
<proteinExistence type="predicted"/>
<reference evidence="1" key="1">
    <citation type="submission" date="2020-05" db="EMBL/GenBank/DDBJ databases">
        <title>Phylogenomic resolution of chytrid fungi.</title>
        <authorList>
            <person name="Stajich J.E."/>
            <person name="Amses K."/>
            <person name="Simmons R."/>
            <person name="Seto K."/>
            <person name="Myers J."/>
            <person name="Bonds A."/>
            <person name="Quandt C.A."/>
            <person name="Barry K."/>
            <person name="Liu P."/>
            <person name="Grigoriev I."/>
            <person name="Longcore J.E."/>
            <person name="James T.Y."/>
        </authorList>
    </citation>
    <scope>NUCLEOTIDE SEQUENCE</scope>
    <source>
        <strain evidence="1">JEL0379</strain>
    </source>
</reference>
<gene>
    <name evidence="1" type="ORF">HDU87_007815</name>
</gene>
<accession>A0AAD5XN21</accession>
<comment type="caution">
    <text evidence="1">The sequence shown here is derived from an EMBL/GenBank/DDBJ whole genome shotgun (WGS) entry which is preliminary data.</text>
</comment>
<dbReference type="Proteomes" id="UP001212152">
    <property type="component" value="Unassembled WGS sequence"/>
</dbReference>
<dbReference type="AlphaFoldDB" id="A0AAD5XN21"/>
<organism evidence="1 2">
    <name type="scientific">Geranomyces variabilis</name>
    <dbReference type="NCBI Taxonomy" id="109894"/>
    <lineage>
        <taxon>Eukaryota</taxon>
        <taxon>Fungi</taxon>
        <taxon>Fungi incertae sedis</taxon>
        <taxon>Chytridiomycota</taxon>
        <taxon>Chytridiomycota incertae sedis</taxon>
        <taxon>Chytridiomycetes</taxon>
        <taxon>Spizellomycetales</taxon>
        <taxon>Powellomycetaceae</taxon>
        <taxon>Geranomyces</taxon>
    </lineage>
</organism>
<sequence length="125" mass="14020">MFEEALFAAIAKQFSPGIRELPATPMSQLRRLVEETFYPVKNKNYSGLQRLGNIDETFVMPASSPPSGPESIAIDEPWRWFGFSADEEREPIEADIDDERLAELADVPPETGTHEPLMLVAATWP</sequence>
<protein>
    <submittedName>
        <fullName evidence="1">Uncharacterized protein</fullName>
    </submittedName>
</protein>
<evidence type="ECO:0000313" key="2">
    <source>
        <dbReference type="Proteomes" id="UP001212152"/>
    </source>
</evidence>
<dbReference type="EMBL" id="JADGJQ010000075">
    <property type="protein sequence ID" value="KAJ3172813.1"/>
    <property type="molecule type" value="Genomic_DNA"/>
</dbReference>